<comment type="caution">
    <text evidence="1">The sequence shown here is derived from an EMBL/GenBank/DDBJ whole genome shotgun (WGS) entry which is preliminary data.</text>
</comment>
<protein>
    <submittedName>
        <fullName evidence="1">Uncharacterized protein</fullName>
    </submittedName>
</protein>
<dbReference type="InterPro" id="IPR049245">
    <property type="entry name" value="DUF6880"/>
</dbReference>
<sequence length="478" mass="53081">MASKTTLNAKNLKALGVDRLADLLIEITTGNAAAKRRIRLELAGQNGPDEVAREVRKRLATSARSQSFVDWHKHRALVEDLETQRKAITDVVGPADPDEALELLWRLIDLAPGLYERTDDSSGGVGDVFRQAVCDLGVVADHAKSDPDALAARVFDALCRNDYGQYDGLIETLGPALGESGLASLKARFVDWQREPLPKTRADKDRRIIGYGSMGAIYADELEARSKERTIGTALEQIADAQGDVDGYIAQQAKEAKAMPRVAADIANRLLDAGRSKEALAATDAVDRKRHFGGYNPCHPEWEDARLAALEALGCKDDAQALRWAIFESRLNIEKLRDYLKKLPDFEDIEAERKAISLAFDHPDAYDALSFFLHWPDPGKAAELVLRDERDWNGDLYFILTPASEALADAHPLAATKLLRAMITFSLDEGRYKRYRHAARHLIECKRLAEKIDEFGALRRRAELPKAVMFSTAQSARP</sequence>
<evidence type="ECO:0000313" key="1">
    <source>
        <dbReference type="EMBL" id="MDY8111087.1"/>
    </source>
</evidence>
<gene>
    <name evidence="1" type="ORF">U0C82_18345</name>
</gene>
<keyword evidence="2" id="KW-1185">Reference proteome</keyword>
<accession>A0ABU5I7J4</accession>
<reference evidence="1 2" key="1">
    <citation type="submission" date="2023-12" db="EMBL/GenBank/DDBJ databases">
        <title>Description of Novel Strain Fulvimarina sp. 2208YS6-2-32 isolated from Uroteuthis (Photololigo) edulis.</title>
        <authorList>
            <person name="Park J.-S."/>
        </authorList>
    </citation>
    <scope>NUCLEOTIDE SEQUENCE [LARGE SCALE GENOMIC DNA]</scope>
    <source>
        <strain evidence="1 2">2208YS6-2-32</strain>
    </source>
</reference>
<organism evidence="1 2">
    <name type="scientific">Fulvimarina uroteuthidis</name>
    <dbReference type="NCBI Taxonomy" id="3098149"/>
    <lineage>
        <taxon>Bacteria</taxon>
        <taxon>Pseudomonadati</taxon>
        <taxon>Pseudomonadota</taxon>
        <taxon>Alphaproteobacteria</taxon>
        <taxon>Hyphomicrobiales</taxon>
        <taxon>Aurantimonadaceae</taxon>
        <taxon>Fulvimarina</taxon>
    </lineage>
</organism>
<evidence type="ECO:0000313" key="2">
    <source>
        <dbReference type="Proteomes" id="UP001294412"/>
    </source>
</evidence>
<proteinExistence type="predicted"/>
<dbReference type="EMBL" id="JAXLPB010000010">
    <property type="protein sequence ID" value="MDY8111087.1"/>
    <property type="molecule type" value="Genomic_DNA"/>
</dbReference>
<dbReference type="RefSeq" id="WP_322189216.1">
    <property type="nucleotide sequence ID" value="NZ_JAXLPB010000010.1"/>
</dbReference>
<name>A0ABU5I7J4_9HYPH</name>
<dbReference type="Pfam" id="PF21810">
    <property type="entry name" value="DUF6880"/>
    <property type="match status" value="1"/>
</dbReference>
<dbReference type="Proteomes" id="UP001294412">
    <property type="component" value="Unassembled WGS sequence"/>
</dbReference>